<dbReference type="GO" id="GO:0009694">
    <property type="term" value="P:jasmonic acid metabolic process"/>
    <property type="evidence" value="ECO:0007669"/>
    <property type="project" value="TreeGrafter"/>
</dbReference>
<dbReference type="GO" id="GO:0080030">
    <property type="term" value="F:methyl indole-3-acetate esterase activity"/>
    <property type="evidence" value="ECO:0007669"/>
    <property type="project" value="TreeGrafter"/>
</dbReference>
<dbReference type="InterPro" id="IPR045889">
    <property type="entry name" value="MES/HNL"/>
</dbReference>
<dbReference type="InterPro" id="IPR029058">
    <property type="entry name" value="AB_hydrolase_fold"/>
</dbReference>
<dbReference type="Pfam" id="PF12697">
    <property type="entry name" value="Abhydrolase_6"/>
    <property type="match status" value="1"/>
</dbReference>
<dbReference type="GO" id="GO:0080031">
    <property type="term" value="F:methyl salicylate esterase activity"/>
    <property type="evidence" value="ECO:0007669"/>
    <property type="project" value="TreeGrafter"/>
</dbReference>
<dbReference type="Proteomes" id="UP000823388">
    <property type="component" value="Chromosome 3K"/>
</dbReference>
<evidence type="ECO:0000313" key="3">
    <source>
        <dbReference type="Proteomes" id="UP000823388"/>
    </source>
</evidence>
<dbReference type="SUPFAM" id="SSF53474">
    <property type="entry name" value="alpha/beta-Hydrolases"/>
    <property type="match status" value="1"/>
</dbReference>
<dbReference type="PANTHER" id="PTHR10992:SF938">
    <property type="entry name" value="OS05G0370700 PROTEIN"/>
    <property type="match status" value="1"/>
</dbReference>
<dbReference type="EMBL" id="CM029041">
    <property type="protein sequence ID" value="KAG2628021.1"/>
    <property type="molecule type" value="Genomic_DNA"/>
</dbReference>
<sequence length="271" mass="29916">MAAAETKRGHRRHFVLVHGMCHGAWCWYKAVTALRRSGHRATALDMAGCGTHPARVDEVRSFEEYSRPLLDAMAALPPGERVVLIAHSHGGYSVALAVERFPDRVATAVFVAASEPAVGRPMAATSDELLAYVGPDFFLDSTELQQEDPNIKGKPFIFGPNFMAQTLYQLSPPEDLTLGLMLIKPANPLTTGNPDETVMRDAKLLTEERYGLVRRVFVEVEDDHGIPVEFQRRMVAQSPSIEVEEIAGADHMAMLSRPEELVELLSRIANN</sequence>
<proteinExistence type="predicted"/>
<dbReference type="InterPro" id="IPR000073">
    <property type="entry name" value="AB_hydrolase_1"/>
</dbReference>
<dbReference type="AlphaFoldDB" id="A0A8T0UUP7"/>
<feature type="domain" description="AB hydrolase-1" evidence="1">
    <location>
        <begin position="14"/>
        <end position="263"/>
    </location>
</feature>
<protein>
    <recommendedName>
        <fullName evidence="1">AB hydrolase-1 domain-containing protein</fullName>
    </recommendedName>
</protein>
<reference evidence="2" key="1">
    <citation type="submission" date="2020-05" db="EMBL/GenBank/DDBJ databases">
        <title>WGS assembly of Panicum virgatum.</title>
        <authorList>
            <person name="Lovell J.T."/>
            <person name="Jenkins J."/>
            <person name="Shu S."/>
            <person name="Juenger T.E."/>
            <person name="Schmutz J."/>
        </authorList>
    </citation>
    <scope>NUCLEOTIDE SEQUENCE</scope>
    <source>
        <strain evidence="2">AP13</strain>
    </source>
</reference>
<keyword evidence="3" id="KW-1185">Reference proteome</keyword>
<dbReference type="GO" id="GO:0009696">
    <property type="term" value="P:salicylic acid metabolic process"/>
    <property type="evidence" value="ECO:0007669"/>
    <property type="project" value="TreeGrafter"/>
</dbReference>
<gene>
    <name evidence="2" type="ORF">PVAP13_3KG267479</name>
</gene>
<comment type="caution">
    <text evidence="2">The sequence shown here is derived from an EMBL/GenBank/DDBJ whole genome shotgun (WGS) entry which is preliminary data.</text>
</comment>
<dbReference type="GO" id="GO:0080032">
    <property type="term" value="F:methyl jasmonate esterase activity"/>
    <property type="evidence" value="ECO:0007669"/>
    <property type="project" value="TreeGrafter"/>
</dbReference>
<name>A0A8T0UUP7_PANVG</name>
<dbReference type="PANTHER" id="PTHR10992">
    <property type="entry name" value="METHYLESTERASE FAMILY MEMBER"/>
    <property type="match status" value="1"/>
</dbReference>
<evidence type="ECO:0000313" key="2">
    <source>
        <dbReference type="EMBL" id="KAG2628021.1"/>
    </source>
</evidence>
<dbReference type="Gene3D" id="3.40.50.1820">
    <property type="entry name" value="alpha/beta hydrolase"/>
    <property type="match status" value="1"/>
</dbReference>
<dbReference type="EMBL" id="CM029041">
    <property type="protein sequence ID" value="KAG2628022.1"/>
    <property type="molecule type" value="Genomic_DNA"/>
</dbReference>
<accession>A0A8T0UUP7</accession>
<dbReference type="OrthoDB" id="408373at2759"/>
<organism evidence="2 3">
    <name type="scientific">Panicum virgatum</name>
    <name type="common">Blackwell switchgrass</name>
    <dbReference type="NCBI Taxonomy" id="38727"/>
    <lineage>
        <taxon>Eukaryota</taxon>
        <taxon>Viridiplantae</taxon>
        <taxon>Streptophyta</taxon>
        <taxon>Embryophyta</taxon>
        <taxon>Tracheophyta</taxon>
        <taxon>Spermatophyta</taxon>
        <taxon>Magnoliopsida</taxon>
        <taxon>Liliopsida</taxon>
        <taxon>Poales</taxon>
        <taxon>Poaceae</taxon>
        <taxon>PACMAD clade</taxon>
        <taxon>Panicoideae</taxon>
        <taxon>Panicodae</taxon>
        <taxon>Paniceae</taxon>
        <taxon>Panicinae</taxon>
        <taxon>Panicum</taxon>
        <taxon>Panicum sect. Hiantes</taxon>
    </lineage>
</organism>
<dbReference type="FunFam" id="3.40.50.1820:FF:000051">
    <property type="entry name" value="(S)-hydroxynitrile lyase"/>
    <property type="match status" value="1"/>
</dbReference>
<evidence type="ECO:0000259" key="1">
    <source>
        <dbReference type="Pfam" id="PF12697"/>
    </source>
</evidence>